<dbReference type="EMBL" id="CP115174">
    <property type="protein sequence ID" value="WBO22155.1"/>
    <property type="molecule type" value="Genomic_DNA"/>
</dbReference>
<evidence type="ECO:0000313" key="3">
    <source>
        <dbReference type="Proteomes" id="UP001210865"/>
    </source>
</evidence>
<gene>
    <name evidence="2" type="ORF">PBT88_18700</name>
</gene>
<keyword evidence="3" id="KW-1185">Reference proteome</keyword>
<dbReference type="Proteomes" id="UP001210865">
    <property type="component" value="Chromosome"/>
</dbReference>
<evidence type="ECO:0000313" key="2">
    <source>
        <dbReference type="EMBL" id="WBO22155.1"/>
    </source>
</evidence>
<reference evidence="2 3" key="1">
    <citation type="submission" date="2022-12" db="EMBL/GenBank/DDBJ databases">
        <title>Sphingomonas abieness sp. nov., an endophytic bacterium isolated from Abies koreana.</title>
        <authorList>
            <person name="Jiang L."/>
            <person name="Lee J."/>
        </authorList>
    </citation>
    <scope>NUCLEOTIDE SEQUENCE [LARGE SCALE GENOMIC DNA]</scope>
    <source>
        <strain evidence="3">PAMB 00755</strain>
    </source>
</reference>
<keyword evidence="1" id="KW-0472">Membrane</keyword>
<keyword evidence="1" id="KW-0812">Transmembrane</keyword>
<evidence type="ECO:0000256" key="1">
    <source>
        <dbReference type="SAM" id="Phobius"/>
    </source>
</evidence>
<name>A0ABY7NMV1_9SPHN</name>
<sequence>MSMITKINAASCTILFAGTVVVAAGASVPSEQTMALGFFIMLCAMAVLIGINWPKHRAPRLTPNLISLAAYRIAHRRRH</sequence>
<protein>
    <submittedName>
        <fullName evidence="2">Uncharacterized protein</fullName>
    </submittedName>
</protein>
<organism evidence="2 3">
    <name type="scientific">Sphingomonas abietis</name>
    <dbReference type="NCBI Taxonomy" id="3012344"/>
    <lineage>
        <taxon>Bacteria</taxon>
        <taxon>Pseudomonadati</taxon>
        <taxon>Pseudomonadota</taxon>
        <taxon>Alphaproteobacteria</taxon>
        <taxon>Sphingomonadales</taxon>
        <taxon>Sphingomonadaceae</taxon>
        <taxon>Sphingomonas</taxon>
    </lineage>
</organism>
<proteinExistence type="predicted"/>
<dbReference type="RefSeq" id="WP_270076803.1">
    <property type="nucleotide sequence ID" value="NZ_CP115174.1"/>
</dbReference>
<keyword evidence="1" id="KW-1133">Transmembrane helix</keyword>
<accession>A0ABY7NMV1</accession>
<feature type="transmembrane region" description="Helical" evidence="1">
    <location>
        <begin position="35"/>
        <end position="53"/>
    </location>
</feature>